<organism evidence="7 8">
    <name type="scientific">Alkalidesulfovibrio alkalitolerans DSM 16529</name>
    <dbReference type="NCBI Taxonomy" id="1121439"/>
    <lineage>
        <taxon>Bacteria</taxon>
        <taxon>Pseudomonadati</taxon>
        <taxon>Thermodesulfobacteriota</taxon>
        <taxon>Desulfovibrionia</taxon>
        <taxon>Desulfovibrionales</taxon>
        <taxon>Desulfovibrionaceae</taxon>
        <taxon>Alkalidesulfovibrio</taxon>
    </lineage>
</organism>
<dbReference type="PANTHER" id="PTHR35791:SF1">
    <property type="entry name" value="UPF0754 MEMBRANE PROTEIN YHEB"/>
    <property type="match status" value="1"/>
</dbReference>
<evidence type="ECO:0008006" key="9">
    <source>
        <dbReference type="Google" id="ProtNLM"/>
    </source>
</evidence>
<dbReference type="OrthoDB" id="3631561at2"/>
<evidence type="ECO:0000256" key="2">
    <source>
        <dbReference type="ARBA" id="ARBA00008053"/>
    </source>
</evidence>
<dbReference type="eggNOG" id="COG4399">
    <property type="taxonomic scope" value="Bacteria"/>
</dbReference>
<comment type="caution">
    <text evidence="7">The sequence shown here is derived from an EMBL/GenBank/DDBJ whole genome shotgun (WGS) entry which is preliminary data.</text>
</comment>
<accession>S7ULV6</accession>
<name>S7ULV6_9BACT</name>
<dbReference type="EMBL" id="ATHI01000005">
    <property type="protein sequence ID" value="EPR34884.1"/>
    <property type="molecule type" value="Genomic_DNA"/>
</dbReference>
<evidence type="ECO:0000256" key="3">
    <source>
        <dbReference type="ARBA" id="ARBA00022692"/>
    </source>
</evidence>
<dbReference type="InterPro" id="IPR007383">
    <property type="entry name" value="DUF445"/>
</dbReference>
<keyword evidence="4 6" id="KW-1133">Transmembrane helix</keyword>
<gene>
    <name evidence="7" type="ORF">dsat_2247</name>
</gene>
<comment type="subcellular location">
    <subcellularLocation>
        <location evidence="1">Endomembrane system</location>
    </subcellularLocation>
</comment>
<evidence type="ECO:0000256" key="6">
    <source>
        <dbReference type="SAM" id="Phobius"/>
    </source>
</evidence>
<evidence type="ECO:0000313" key="8">
    <source>
        <dbReference type="Proteomes" id="UP000014975"/>
    </source>
</evidence>
<sequence>MDFAQFAPYLLTPFVCALIGWATNWIAVKMLFHPREPWKFGPLAIQGIFPKRQKALAARLGEMVQRELVNMEEIAEALRGHDMSERFREVIDAEIGRLLTEKLVEAIPMAAMFLSESMIEKLKKLLVPEILKLVPTLVDKAAGELSACYDIEAAVRAKVEAFPVEKLEEILFSIMRREFRFVEITGGVLGFMIGSAQSLLFWLLL</sequence>
<dbReference type="RefSeq" id="WP_020886133.1">
    <property type="nucleotide sequence ID" value="NZ_ATHI01000005.1"/>
</dbReference>
<dbReference type="STRING" id="1121439.dsat_2247"/>
<dbReference type="PANTHER" id="PTHR35791">
    <property type="entry name" value="UPF0754 MEMBRANE PROTEIN YHEB"/>
    <property type="match status" value="1"/>
</dbReference>
<keyword evidence="8" id="KW-1185">Reference proteome</keyword>
<feature type="transmembrane region" description="Helical" evidence="6">
    <location>
        <begin position="6"/>
        <end position="28"/>
    </location>
</feature>
<evidence type="ECO:0000256" key="4">
    <source>
        <dbReference type="ARBA" id="ARBA00022989"/>
    </source>
</evidence>
<reference evidence="7 8" key="1">
    <citation type="journal article" date="2013" name="Genome Announc.">
        <title>Draft genome sequences for three mercury-methylating, sulfate-reducing bacteria.</title>
        <authorList>
            <person name="Brown S.D."/>
            <person name="Hurt R.A.Jr."/>
            <person name="Gilmour C.C."/>
            <person name="Elias D.A."/>
        </authorList>
    </citation>
    <scope>NUCLEOTIDE SEQUENCE [LARGE SCALE GENOMIC DNA]</scope>
    <source>
        <strain evidence="7 8">DSM 16529</strain>
    </source>
</reference>
<proteinExistence type="inferred from homology"/>
<protein>
    <recommendedName>
        <fullName evidence="9">DUF445 domain-containing protein</fullName>
    </recommendedName>
</protein>
<dbReference type="PATRIC" id="fig|1121439.3.peg.635"/>
<dbReference type="GO" id="GO:0012505">
    <property type="term" value="C:endomembrane system"/>
    <property type="evidence" value="ECO:0007669"/>
    <property type="project" value="UniProtKB-SubCell"/>
</dbReference>
<dbReference type="Pfam" id="PF04286">
    <property type="entry name" value="DUF445"/>
    <property type="match status" value="1"/>
</dbReference>
<dbReference type="AlphaFoldDB" id="S7ULV6"/>
<evidence type="ECO:0000313" key="7">
    <source>
        <dbReference type="EMBL" id="EPR34884.1"/>
    </source>
</evidence>
<comment type="similarity">
    <text evidence="2">Belongs to the UPF0754 family.</text>
</comment>
<keyword evidence="5 6" id="KW-0472">Membrane</keyword>
<keyword evidence="3 6" id="KW-0812">Transmembrane</keyword>
<evidence type="ECO:0000256" key="5">
    <source>
        <dbReference type="ARBA" id="ARBA00023136"/>
    </source>
</evidence>
<evidence type="ECO:0000256" key="1">
    <source>
        <dbReference type="ARBA" id="ARBA00004308"/>
    </source>
</evidence>
<feature type="transmembrane region" description="Helical" evidence="6">
    <location>
        <begin position="181"/>
        <end position="204"/>
    </location>
</feature>
<dbReference type="Proteomes" id="UP000014975">
    <property type="component" value="Unassembled WGS sequence"/>
</dbReference>